<dbReference type="GO" id="GO:0003723">
    <property type="term" value="F:RNA binding"/>
    <property type="evidence" value="ECO:0007669"/>
    <property type="project" value="TreeGrafter"/>
</dbReference>
<comment type="cofactor">
    <cofactor evidence="1">
        <name>FMN</name>
        <dbReference type="ChEBI" id="CHEBI:58210"/>
    </cofactor>
</comment>
<dbReference type="GO" id="GO:0008270">
    <property type="term" value="F:zinc ion binding"/>
    <property type="evidence" value="ECO:0007669"/>
    <property type="project" value="UniProtKB-KW"/>
</dbReference>
<dbReference type="GO" id="GO:0102265">
    <property type="term" value="F:tRNA-dihydrouridine47 synthase activity"/>
    <property type="evidence" value="ECO:0007669"/>
    <property type="project" value="UniProtKB-EC"/>
</dbReference>
<keyword evidence="14" id="KW-0863">Zinc-finger</keyword>
<feature type="region of interest" description="Disordered" evidence="26">
    <location>
        <begin position="327"/>
        <end position="360"/>
    </location>
</feature>
<evidence type="ECO:0000256" key="10">
    <source>
        <dbReference type="ARBA" id="ARBA00022664"/>
    </source>
</evidence>
<evidence type="ECO:0000256" key="4">
    <source>
        <dbReference type="ARBA" id="ARBA00005451"/>
    </source>
</evidence>
<evidence type="ECO:0000256" key="19">
    <source>
        <dbReference type="ARBA" id="ARBA00023242"/>
    </source>
</evidence>
<evidence type="ECO:0000256" key="16">
    <source>
        <dbReference type="ARBA" id="ARBA00022857"/>
    </source>
</evidence>
<dbReference type="PANTHER" id="PTHR45846">
    <property type="entry name" value="TRNA-DIHYDROURIDINE(47) SYNTHASE [NAD(P)(+)]-LIKE"/>
    <property type="match status" value="1"/>
</dbReference>
<accession>A0A3N2PZA0</accession>
<keyword evidence="9" id="KW-0288">FMN</keyword>
<feature type="compositionally biased region" description="Basic and acidic residues" evidence="26">
    <location>
        <begin position="13"/>
        <end position="25"/>
    </location>
</feature>
<dbReference type="GO" id="GO:0005634">
    <property type="term" value="C:nucleus"/>
    <property type="evidence" value="ECO:0007669"/>
    <property type="project" value="UniProtKB-SubCell"/>
</dbReference>
<organism evidence="28 29">
    <name type="scientific">Sodiomyces alkalinus (strain CBS 110278 / VKM F-3762 / F11)</name>
    <name type="common">Alkaliphilic filamentous fungus</name>
    <dbReference type="NCBI Taxonomy" id="1314773"/>
    <lineage>
        <taxon>Eukaryota</taxon>
        <taxon>Fungi</taxon>
        <taxon>Dikarya</taxon>
        <taxon>Ascomycota</taxon>
        <taxon>Pezizomycotina</taxon>
        <taxon>Sordariomycetes</taxon>
        <taxon>Hypocreomycetidae</taxon>
        <taxon>Glomerellales</taxon>
        <taxon>Plectosphaerellaceae</taxon>
        <taxon>Sodiomyces</taxon>
    </lineage>
</organism>
<gene>
    <name evidence="28" type="ORF">SODALDRAFT_273645</name>
</gene>
<evidence type="ECO:0000256" key="23">
    <source>
        <dbReference type="ARBA" id="ARBA00048342"/>
    </source>
</evidence>
<feature type="compositionally biased region" description="Polar residues" evidence="26">
    <location>
        <begin position="87"/>
        <end position="102"/>
    </location>
</feature>
<evidence type="ECO:0000313" key="29">
    <source>
        <dbReference type="Proteomes" id="UP000272025"/>
    </source>
</evidence>
<dbReference type="Pfam" id="PF25585">
    <property type="entry name" value="zf-CCCH_DUS3L"/>
    <property type="match status" value="1"/>
</dbReference>
<feature type="compositionally biased region" description="Low complexity" evidence="26">
    <location>
        <begin position="56"/>
        <end position="71"/>
    </location>
</feature>
<sequence length="784" mass="86770">MGDRTSPGLDESSGERATKRLKVDDSSASQPSGAEAAAPAIPDGGSVNGLSKKPSEPAAPESGAPAAGGAEITMTDAPRASEHLTAQPVSSGTEVAQTNATEPSKDARDRGGVAPVKAEFYRYLIRREPQDVGVDDDAAEGRTQGNAGDERSHDARDKRSNREKKPRGQNKERTFGHFDDAIRLCNTRAFSSEFSPRECKFGDRCKMSHHLRKYLEEGRRADVECFGGKCPVFEQCGRCPSGWKCRFVRSHMKEVEREDGRKELVLLGGATTPTAEGAEPEPGDEQRPGVVNTVDSATKIDLNRRRVDMSELDKYITWLNAEAKTTDAIHQRRKKNQQQQQDESSELQDLRAQYTEPPLKPSEKRKLYFGRDTPVLAPLTTQGNLPFRRLCVDLGAQLTYSEMAMGLPLIQGNKTDWALLRAHESEIAPPTLDASRSSSVVQGYDNSQDIRFGAQIAAHQPWIAIKATDCLRRFVPHLRVIDLNCGCPIDMVYKSGGGSGLLEAHGKLERMIRGMNAVSGAIPVTAKIRMGIKTNRPNATTVLSKLAFGARETRDRLGAPGCAAVTLHGRSREQRYTKRADWAYIAECAALIRSYNDEAGALADTVREPDASSLPAAKGGKMFFLGNGDCYSHVDYFRHIDEARVDSVMIGRGALVKPWLFEEIEKGQYLDKSASERLTYIETFVRYGLEAWGSDELGIGFTRRFLLEWLSFTHRYVPIGILEHLPPSLNDRPPLYRGRNDLETLLASNNYKDWIKITEMFLGPCHPGFTFQPKHKSHAYEAEG</sequence>
<keyword evidence="7" id="KW-0963">Cytoplasm</keyword>
<dbReference type="InterPro" id="IPR035587">
    <property type="entry name" value="DUS-like_FMN-bd"/>
</dbReference>
<keyword evidence="15" id="KW-0862">Zinc</keyword>
<comment type="subcellular location">
    <subcellularLocation>
        <location evidence="3">Cytoplasm</location>
    </subcellularLocation>
    <subcellularLocation>
        <location evidence="2">Nucleus</location>
    </subcellularLocation>
</comment>
<feature type="domain" description="DUS-like FMN-binding" evidence="27">
    <location>
        <begin position="624"/>
        <end position="670"/>
    </location>
</feature>
<dbReference type="CDD" id="cd02801">
    <property type="entry name" value="DUS_like_FMN"/>
    <property type="match status" value="1"/>
</dbReference>
<keyword evidence="12" id="KW-0479">Metal-binding</keyword>
<reference evidence="28 29" key="1">
    <citation type="journal article" date="2018" name="Mol. Ecol.">
        <title>The obligate alkalophilic soda-lake fungus Sodiomyces alkalinus has shifted to a protein diet.</title>
        <authorList>
            <person name="Grum-Grzhimaylo A.A."/>
            <person name="Falkoski D.L."/>
            <person name="van den Heuvel J."/>
            <person name="Valero-Jimenez C.A."/>
            <person name="Min B."/>
            <person name="Choi I.G."/>
            <person name="Lipzen A."/>
            <person name="Daum C.G."/>
            <person name="Aanen D.K."/>
            <person name="Tsang A."/>
            <person name="Henrissat B."/>
            <person name="Bilanenko E.N."/>
            <person name="de Vries R.P."/>
            <person name="van Kan J.A.L."/>
            <person name="Grigoriev I.V."/>
            <person name="Debets A.J.M."/>
        </authorList>
    </citation>
    <scope>NUCLEOTIDE SEQUENCE [LARGE SCALE GENOMIC DNA]</scope>
    <source>
        <strain evidence="28 29">F11</strain>
    </source>
</reference>
<keyword evidence="8" id="KW-0285">Flavoprotein</keyword>
<keyword evidence="13" id="KW-0677">Repeat</keyword>
<keyword evidence="19" id="KW-0539">Nucleus</keyword>
<evidence type="ECO:0000256" key="5">
    <source>
        <dbReference type="ARBA" id="ARBA00012376"/>
    </source>
</evidence>
<comment type="catalytic activity">
    <reaction evidence="23">
        <text>a 5,6-dihydrouridine in mRNA + NAD(+) = a uridine in mRNA + NADH + H(+)</text>
        <dbReference type="Rhea" id="RHEA:69851"/>
        <dbReference type="Rhea" id="RHEA-COMP:14658"/>
        <dbReference type="Rhea" id="RHEA-COMP:17789"/>
        <dbReference type="ChEBI" id="CHEBI:15378"/>
        <dbReference type="ChEBI" id="CHEBI:57540"/>
        <dbReference type="ChEBI" id="CHEBI:57945"/>
        <dbReference type="ChEBI" id="CHEBI:65315"/>
        <dbReference type="ChEBI" id="CHEBI:74443"/>
    </reaction>
    <physiologicalReaction direction="right-to-left" evidence="23">
        <dbReference type="Rhea" id="RHEA:69853"/>
    </physiologicalReaction>
</comment>
<dbReference type="OrthoDB" id="259935at2759"/>
<evidence type="ECO:0000256" key="15">
    <source>
        <dbReference type="ARBA" id="ARBA00022833"/>
    </source>
</evidence>
<evidence type="ECO:0000256" key="2">
    <source>
        <dbReference type="ARBA" id="ARBA00004123"/>
    </source>
</evidence>
<evidence type="ECO:0000256" key="13">
    <source>
        <dbReference type="ARBA" id="ARBA00022737"/>
    </source>
</evidence>
<keyword evidence="29" id="KW-1185">Reference proteome</keyword>
<comment type="similarity">
    <text evidence="4">Belongs to the Dus family. Dus3 subfamily.</text>
</comment>
<evidence type="ECO:0000256" key="1">
    <source>
        <dbReference type="ARBA" id="ARBA00001917"/>
    </source>
</evidence>
<evidence type="ECO:0000256" key="14">
    <source>
        <dbReference type="ARBA" id="ARBA00022771"/>
    </source>
</evidence>
<dbReference type="PROSITE" id="PS01136">
    <property type="entry name" value="UPF0034"/>
    <property type="match status" value="1"/>
</dbReference>
<name>A0A3N2PZA0_SODAK</name>
<evidence type="ECO:0000259" key="27">
    <source>
        <dbReference type="Pfam" id="PF01207"/>
    </source>
</evidence>
<dbReference type="STRING" id="1314773.A0A3N2PZA0"/>
<dbReference type="InterPro" id="IPR018517">
    <property type="entry name" value="tRNA_hU_synthase_CS"/>
</dbReference>
<keyword evidence="16" id="KW-0521">NADP</keyword>
<dbReference type="RefSeq" id="XP_028467481.1">
    <property type="nucleotide sequence ID" value="XM_028607912.1"/>
</dbReference>
<dbReference type="AlphaFoldDB" id="A0A3N2PZA0"/>
<evidence type="ECO:0000256" key="21">
    <source>
        <dbReference type="ARBA" id="ARBA00045934"/>
    </source>
</evidence>
<feature type="domain" description="DUS-like FMN-binding" evidence="27">
    <location>
        <begin position="376"/>
        <end position="587"/>
    </location>
</feature>
<evidence type="ECO:0000256" key="20">
    <source>
        <dbReference type="ARBA" id="ARBA00031322"/>
    </source>
</evidence>
<feature type="region of interest" description="Disordered" evidence="26">
    <location>
        <begin position="1"/>
        <end position="113"/>
    </location>
</feature>
<evidence type="ECO:0000256" key="6">
    <source>
        <dbReference type="ARBA" id="ARBA00022143"/>
    </source>
</evidence>
<keyword evidence="10" id="KW-0507">mRNA processing</keyword>
<comment type="catalytic activity">
    <reaction evidence="24">
        <text>a 5,6-dihydrouridine in mRNA + NADP(+) = a uridine in mRNA + NADPH + H(+)</text>
        <dbReference type="Rhea" id="RHEA:69855"/>
        <dbReference type="Rhea" id="RHEA-COMP:14658"/>
        <dbReference type="Rhea" id="RHEA-COMP:17789"/>
        <dbReference type="ChEBI" id="CHEBI:15378"/>
        <dbReference type="ChEBI" id="CHEBI:57783"/>
        <dbReference type="ChEBI" id="CHEBI:58349"/>
        <dbReference type="ChEBI" id="CHEBI:65315"/>
        <dbReference type="ChEBI" id="CHEBI:74443"/>
    </reaction>
    <physiologicalReaction direction="right-to-left" evidence="24">
        <dbReference type="Rhea" id="RHEA:69857"/>
    </physiologicalReaction>
</comment>
<evidence type="ECO:0000256" key="3">
    <source>
        <dbReference type="ARBA" id="ARBA00004496"/>
    </source>
</evidence>
<dbReference type="Gene3D" id="3.20.20.70">
    <property type="entry name" value="Aldolase class I"/>
    <property type="match status" value="1"/>
</dbReference>
<evidence type="ECO:0000256" key="24">
    <source>
        <dbReference type="ARBA" id="ARBA00049447"/>
    </source>
</evidence>
<evidence type="ECO:0000256" key="11">
    <source>
        <dbReference type="ARBA" id="ARBA00022694"/>
    </source>
</evidence>
<dbReference type="Proteomes" id="UP000272025">
    <property type="component" value="Unassembled WGS sequence"/>
</dbReference>
<dbReference type="SUPFAM" id="SSF51395">
    <property type="entry name" value="FMN-linked oxidoreductases"/>
    <property type="match status" value="1"/>
</dbReference>
<comment type="catalytic activity">
    <reaction evidence="25">
        <text>5,6-dihydrouridine(47) in tRNA + NADP(+) = uridine(47) in tRNA + NADPH + H(+)</text>
        <dbReference type="Rhea" id="RHEA:53360"/>
        <dbReference type="Rhea" id="RHEA-COMP:13539"/>
        <dbReference type="Rhea" id="RHEA-COMP:13540"/>
        <dbReference type="ChEBI" id="CHEBI:15378"/>
        <dbReference type="ChEBI" id="CHEBI:57783"/>
        <dbReference type="ChEBI" id="CHEBI:58349"/>
        <dbReference type="ChEBI" id="CHEBI:65315"/>
        <dbReference type="ChEBI" id="CHEBI:74443"/>
        <dbReference type="EC" id="1.3.1.89"/>
    </reaction>
    <physiologicalReaction direction="right-to-left" evidence="25">
        <dbReference type="Rhea" id="RHEA:53362"/>
    </physiologicalReaction>
</comment>
<feature type="region of interest" description="Disordered" evidence="26">
    <location>
        <begin position="132"/>
        <end position="173"/>
    </location>
</feature>
<dbReference type="PANTHER" id="PTHR45846:SF1">
    <property type="entry name" value="TRNA-DIHYDROURIDINE(47) SYNTHASE [NAD(P)(+)]-LIKE"/>
    <property type="match status" value="1"/>
</dbReference>
<dbReference type="EMBL" id="ML119053">
    <property type="protein sequence ID" value="ROT39675.1"/>
    <property type="molecule type" value="Genomic_DNA"/>
</dbReference>
<dbReference type="GO" id="GO:0005737">
    <property type="term" value="C:cytoplasm"/>
    <property type="evidence" value="ECO:0007669"/>
    <property type="project" value="UniProtKB-SubCell"/>
</dbReference>
<dbReference type="Pfam" id="PF01207">
    <property type="entry name" value="Dus"/>
    <property type="match status" value="2"/>
</dbReference>
<evidence type="ECO:0000256" key="12">
    <source>
        <dbReference type="ARBA" id="ARBA00022723"/>
    </source>
</evidence>
<dbReference type="GO" id="GO:0050660">
    <property type="term" value="F:flavin adenine dinucleotide binding"/>
    <property type="evidence" value="ECO:0007669"/>
    <property type="project" value="InterPro"/>
</dbReference>
<dbReference type="EC" id="1.3.1.89" evidence="5"/>
<evidence type="ECO:0000256" key="17">
    <source>
        <dbReference type="ARBA" id="ARBA00023002"/>
    </source>
</evidence>
<evidence type="ECO:0000256" key="18">
    <source>
        <dbReference type="ARBA" id="ARBA00023027"/>
    </source>
</evidence>
<protein>
    <recommendedName>
        <fullName evidence="6">tRNA-dihydrouridine(47) synthase [NAD(P)(+)]</fullName>
        <ecNumber evidence="5">1.3.1.89</ecNumber>
    </recommendedName>
    <alternativeName>
        <fullName evidence="20">tRNA-dihydrouridine synthase 3</fullName>
    </alternativeName>
</protein>
<dbReference type="InterPro" id="IPR013785">
    <property type="entry name" value="Aldolase_TIM"/>
</dbReference>
<evidence type="ECO:0000256" key="26">
    <source>
        <dbReference type="SAM" id="MobiDB-lite"/>
    </source>
</evidence>
<keyword evidence="17" id="KW-0560">Oxidoreductase</keyword>
<evidence type="ECO:0000256" key="25">
    <source>
        <dbReference type="ARBA" id="ARBA00049513"/>
    </source>
</evidence>
<evidence type="ECO:0000256" key="9">
    <source>
        <dbReference type="ARBA" id="ARBA00022643"/>
    </source>
</evidence>
<feature type="compositionally biased region" description="Basic and acidic residues" evidence="26">
    <location>
        <begin position="148"/>
        <end position="160"/>
    </location>
</feature>
<evidence type="ECO:0000256" key="7">
    <source>
        <dbReference type="ARBA" id="ARBA00022490"/>
    </source>
</evidence>
<evidence type="ECO:0000256" key="22">
    <source>
        <dbReference type="ARBA" id="ARBA00048266"/>
    </source>
</evidence>
<proteinExistence type="inferred from homology"/>
<comment type="function">
    <text evidence="21">Catalyzes the synthesis of dihydrouridine, a modified base found in the D-loop of most tRNAs. Specifically modifies U47 in cytoplasmic tRNAs. Catalyzes the synthesis of dihydrouridine in some mRNAs, thereby affecting their translation.</text>
</comment>
<dbReference type="FunFam" id="3.20.20.70:FF:000145">
    <property type="entry name" value="tRNA-dihydrouridine(47) synthase [NAD(P)(+)]"/>
    <property type="match status" value="1"/>
</dbReference>
<dbReference type="GeneID" id="39576390"/>
<evidence type="ECO:0000256" key="8">
    <source>
        <dbReference type="ARBA" id="ARBA00022630"/>
    </source>
</evidence>
<evidence type="ECO:0000313" key="28">
    <source>
        <dbReference type="EMBL" id="ROT39675.1"/>
    </source>
</evidence>
<dbReference type="GO" id="GO:0006397">
    <property type="term" value="P:mRNA processing"/>
    <property type="evidence" value="ECO:0007669"/>
    <property type="project" value="UniProtKB-KW"/>
</dbReference>
<comment type="catalytic activity">
    <reaction evidence="22">
        <text>5,6-dihydrouridine(47) in tRNA + NAD(+) = uridine(47) in tRNA + NADH + H(+)</text>
        <dbReference type="Rhea" id="RHEA:53364"/>
        <dbReference type="Rhea" id="RHEA-COMP:13539"/>
        <dbReference type="Rhea" id="RHEA-COMP:13540"/>
        <dbReference type="ChEBI" id="CHEBI:15378"/>
        <dbReference type="ChEBI" id="CHEBI:57540"/>
        <dbReference type="ChEBI" id="CHEBI:57945"/>
        <dbReference type="ChEBI" id="CHEBI:65315"/>
        <dbReference type="ChEBI" id="CHEBI:74443"/>
        <dbReference type="EC" id="1.3.1.89"/>
    </reaction>
    <physiologicalReaction direction="right-to-left" evidence="22">
        <dbReference type="Rhea" id="RHEA:53366"/>
    </physiologicalReaction>
</comment>
<keyword evidence="18" id="KW-0520">NAD</keyword>
<keyword evidence="11" id="KW-0819">tRNA processing</keyword>